<organism evidence="2 3">
    <name type="scientific">Thermoanaerobaculum aquaticum</name>
    <dbReference type="NCBI Taxonomy" id="1312852"/>
    <lineage>
        <taxon>Bacteria</taxon>
        <taxon>Pseudomonadati</taxon>
        <taxon>Acidobacteriota</taxon>
        <taxon>Thermoanaerobaculia</taxon>
        <taxon>Thermoanaerobaculales</taxon>
        <taxon>Thermoanaerobaculaceae</taxon>
        <taxon>Thermoanaerobaculum</taxon>
    </lineage>
</organism>
<dbReference type="Proteomes" id="UP000027284">
    <property type="component" value="Unassembled WGS sequence"/>
</dbReference>
<reference evidence="2 3" key="1">
    <citation type="submission" date="2014-04" db="EMBL/GenBank/DDBJ databases">
        <title>The Genome Sequence of Thermoanaerobaculum aquaticum MP-01, The First Cultivated Group 23 Acidobacterium.</title>
        <authorList>
            <person name="Stamps B.W."/>
            <person name="Losey N.A."/>
            <person name="Lawson P.A."/>
            <person name="Stevenson B.S."/>
        </authorList>
    </citation>
    <scope>NUCLEOTIDE SEQUENCE [LARGE SCALE GENOMIC DNA]</scope>
    <source>
        <strain evidence="2 3">MP-01</strain>
    </source>
</reference>
<accession>A0A062XSX6</accession>
<proteinExistence type="predicted"/>
<feature type="domain" description="PatA-like N-terminal" evidence="1">
    <location>
        <begin position="6"/>
        <end position="91"/>
    </location>
</feature>
<comment type="caution">
    <text evidence="2">The sequence shown here is derived from an EMBL/GenBank/DDBJ whole genome shotgun (WGS) entry which is preliminary data.</text>
</comment>
<dbReference type="AlphaFoldDB" id="A0A062XSX6"/>
<protein>
    <recommendedName>
        <fullName evidence="1">PatA-like N-terminal domain-containing protein</fullName>
    </recommendedName>
</protein>
<sequence length="394" mass="42377">MRAIVGRLSDLSLPELLRLLAAASASGELALRNGQGECQLRVASGMVEGVFAPPVLAAFHRREGSFSFRPGPVPSELEWQPMEEFLVRLARLPWEASQQARDELSELRETLSEVAPVPATRRVLVVAGDPRPYRGLEVEWGKRGWELVVTGNPTWPTEESFDAVVVHLPGSATLAGQGDLWLAILRHAQEQEPPVPVVWVGGLADARLRHEAVQAGAAFLLPAPAGEVGEAARWFREDLTTVLERVLQKPATAAGEGWAFREFFLALHAETTPEETRASLLRLAAHSFSRGLLVGVAEAHLEVLGGFGFSPIPKRLPRGVEVLEKVIAEGIRLEGQSVSEGLGGLVVGGDGLWAFPLRRREGTVGLLLASGKRPGADLRELANVLPGATALLGL</sequence>
<keyword evidence="3" id="KW-1185">Reference proteome</keyword>
<evidence type="ECO:0000313" key="3">
    <source>
        <dbReference type="Proteomes" id="UP000027284"/>
    </source>
</evidence>
<dbReference type="STRING" id="1312852.EG19_02680"/>
<dbReference type="RefSeq" id="WP_038048887.1">
    <property type="nucleotide sequence ID" value="NZ_JMFG01000016.1"/>
</dbReference>
<evidence type="ECO:0000313" key="2">
    <source>
        <dbReference type="EMBL" id="KDA53898.1"/>
    </source>
</evidence>
<gene>
    <name evidence="2" type="ORF">EG19_02680</name>
</gene>
<dbReference type="InterPro" id="IPR025497">
    <property type="entry name" value="PatA-like_N"/>
</dbReference>
<dbReference type="EMBL" id="JMFG01000016">
    <property type="protein sequence ID" value="KDA53898.1"/>
    <property type="molecule type" value="Genomic_DNA"/>
</dbReference>
<dbReference type="Pfam" id="PF14332">
    <property type="entry name" value="DUF4388"/>
    <property type="match status" value="1"/>
</dbReference>
<evidence type="ECO:0000259" key="1">
    <source>
        <dbReference type="Pfam" id="PF14332"/>
    </source>
</evidence>
<name>A0A062XSX6_9BACT</name>